<keyword evidence="5" id="KW-0479">Metal-binding</keyword>
<dbReference type="SUPFAM" id="SSF55811">
    <property type="entry name" value="Nudix"/>
    <property type="match status" value="1"/>
</dbReference>
<dbReference type="GO" id="GO:0005777">
    <property type="term" value="C:peroxisome"/>
    <property type="evidence" value="ECO:0007669"/>
    <property type="project" value="TreeGrafter"/>
</dbReference>
<dbReference type="AlphaFoldDB" id="A0A0S4JXZ4"/>
<reference evidence="12" key="1">
    <citation type="submission" date="2015-09" db="EMBL/GenBank/DDBJ databases">
        <authorList>
            <consortium name="Pathogen Informatics"/>
        </authorList>
    </citation>
    <scope>NUCLEOTIDE SEQUENCE [LARGE SCALE GENOMIC DNA]</scope>
    <source>
        <strain evidence="12">Lake Konstanz</strain>
    </source>
</reference>
<comment type="cofactor">
    <cofactor evidence="1">
        <name>Mg(2+)</name>
        <dbReference type="ChEBI" id="CHEBI:18420"/>
    </cofactor>
</comment>
<comment type="cofactor">
    <cofactor evidence="2">
        <name>Zn(2+)</name>
        <dbReference type="ChEBI" id="CHEBI:29105"/>
    </cofactor>
</comment>
<keyword evidence="12" id="KW-1185">Reference proteome</keyword>
<dbReference type="GO" id="GO:0005829">
    <property type="term" value="C:cytosol"/>
    <property type="evidence" value="ECO:0007669"/>
    <property type="project" value="TreeGrafter"/>
</dbReference>
<dbReference type="Pfam" id="PF09297">
    <property type="entry name" value="Zn_ribbon_NUD"/>
    <property type="match status" value="1"/>
</dbReference>
<comment type="catalytic activity">
    <reaction evidence="9">
        <text>a 5'-end NAD(+)-phospho-ribonucleoside in mRNA + H2O = a 5'-end phospho-adenosine-phospho-ribonucleoside in mRNA + beta-nicotinamide D-ribonucleotide + 2 H(+)</text>
        <dbReference type="Rhea" id="RHEA:60876"/>
        <dbReference type="Rhea" id="RHEA-COMP:15698"/>
        <dbReference type="Rhea" id="RHEA-COMP:15719"/>
        <dbReference type="ChEBI" id="CHEBI:14649"/>
        <dbReference type="ChEBI" id="CHEBI:15377"/>
        <dbReference type="ChEBI" id="CHEBI:15378"/>
        <dbReference type="ChEBI" id="CHEBI:144029"/>
        <dbReference type="ChEBI" id="CHEBI:144051"/>
    </reaction>
    <physiologicalReaction direction="left-to-right" evidence="9">
        <dbReference type="Rhea" id="RHEA:60877"/>
    </physiologicalReaction>
</comment>
<evidence type="ECO:0000256" key="5">
    <source>
        <dbReference type="ARBA" id="ARBA00022723"/>
    </source>
</evidence>
<dbReference type="InterPro" id="IPR020084">
    <property type="entry name" value="NUDIX_hydrolase_CS"/>
</dbReference>
<dbReference type="GO" id="GO:0035529">
    <property type="term" value="F:NADH pyrophosphatase activity"/>
    <property type="evidence" value="ECO:0007669"/>
    <property type="project" value="TreeGrafter"/>
</dbReference>
<protein>
    <recommendedName>
        <fullName evidence="4">NAD(+) diphosphatase</fullName>
        <ecNumber evidence="4">3.6.1.22</ecNumber>
    </recommendedName>
</protein>
<dbReference type="EMBL" id="CYKH01002155">
    <property type="protein sequence ID" value="CUG93456.1"/>
    <property type="molecule type" value="Genomic_DNA"/>
</dbReference>
<sequence length="350" mass="37936">MSAPILRPASNIISHALSGLQLDRCEHLRKDTAWVEQQLLLPSTAVMLFDRESILHAPARTTCLLPLQEVRALVPDVSEEIIFLGLTSTNGISSTSAAAPPHAITAKRIGKGDAEKHQATFSSQGWEWMGIRNYLMTSAVDAPDVAAVVGLGKSMTHWHATARYCAQCGAKTAVSEGGMSRACTGGCKEKDYPRINPCAIMLVLDGEGRCLLGKGKGRPFHTTLAGFMSHGESVEETVVREVFEESGVGVSNVYYHSSQPWPFPCQLMLGFHAYADPQRRTIVADPHEMDDVQWMAKEDVRLALQGLHPTFTVPPPLSISHQLIKAWVDGVVDDFGAPQVSRGGVAQSSL</sequence>
<dbReference type="EC" id="3.6.1.22" evidence="4"/>
<dbReference type="InterPro" id="IPR000086">
    <property type="entry name" value="NUDIX_hydrolase_dom"/>
</dbReference>
<dbReference type="PANTHER" id="PTHR42904">
    <property type="entry name" value="NUDIX HYDROLASE, NUDC SUBFAMILY"/>
    <property type="match status" value="1"/>
</dbReference>
<dbReference type="Gene3D" id="3.90.79.10">
    <property type="entry name" value="Nucleoside Triphosphate Pyrophosphohydrolase"/>
    <property type="match status" value="1"/>
</dbReference>
<evidence type="ECO:0000256" key="9">
    <source>
        <dbReference type="ARBA" id="ARBA00023679"/>
    </source>
</evidence>
<evidence type="ECO:0000256" key="1">
    <source>
        <dbReference type="ARBA" id="ARBA00001946"/>
    </source>
</evidence>
<comment type="similarity">
    <text evidence="3">Belongs to the Nudix hydrolase family. NudC subfamily.</text>
</comment>
<dbReference type="InterPro" id="IPR015376">
    <property type="entry name" value="Znr_NADH_PPase"/>
</dbReference>
<name>A0A0S4JXZ4_BODSA</name>
<gene>
    <name evidence="11" type="ORF">BSAL_42970</name>
</gene>
<dbReference type="NCBIfam" id="NF001299">
    <property type="entry name" value="PRK00241.1"/>
    <property type="match status" value="1"/>
</dbReference>
<dbReference type="PROSITE" id="PS00893">
    <property type="entry name" value="NUDIX_BOX"/>
    <property type="match status" value="1"/>
</dbReference>
<accession>A0A0S4JXZ4</accession>
<evidence type="ECO:0000259" key="10">
    <source>
        <dbReference type="PROSITE" id="PS51462"/>
    </source>
</evidence>
<keyword evidence="8" id="KW-0520">NAD</keyword>
<dbReference type="InterPro" id="IPR050241">
    <property type="entry name" value="NAD-cap_RNA_hydrolase_NudC"/>
</dbReference>
<evidence type="ECO:0000256" key="8">
    <source>
        <dbReference type="ARBA" id="ARBA00023027"/>
    </source>
</evidence>
<dbReference type="Pfam" id="PF00293">
    <property type="entry name" value="NUDIX"/>
    <property type="match status" value="1"/>
</dbReference>
<dbReference type="PANTHER" id="PTHR42904:SF6">
    <property type="entry name" value="NAD-CAPPED RNA HYDROLASE NUDT12"/>
    <property type="match status" value="1"/>
</dbReference>
<keyword evidence="6 11" id="KW-0378">Hydrolase</keyword>
<dbReference type="GO" id="GO:0019677">
    <property type="term" value="P:NAD+ catabolic process"/>
    <property type="evidence" value="ECO:0007669"/>
    <property type="project" value="TreeGrafter"/>
</dbReference>
<dbReference type="OrthoDB" id="10249612at2759"/>
<dbReference type="GO" id="GO:0046872">
    <property type="term" value="F:metal ion binding"/>
    <property type="evidence" value="ECO:0007669"/>
    <property type="project" value="UniProtKB-KW"/>
</dbReference>
<evidence type="ECO:0000313" key="11">
    <source>
        <dbReference type="EMBL" id="CUG93456.1"/>
    </source>
</evidence>
<dbReference type="CDD" id="cd03429">
    <property type="entry name" value="NUDIX_NADH_pyrophosphatase_Nudt13"/>
    <property type="match status" value="1"/>
</dbReference>
<proteinExistence type="inferred from homology"/>
<dbReference type="OMA" id="WHATARY"/>
<evidence type="ECO:0000256" key="4">
    <source>
        <dbReference type="ARBA" id="ARBA00012381"/>
    </source>
</evidence>
<dbReference type="InterPro" id="IPR049734">
    <property type="entry name" value="NudC-like_C"/>
</dbReference>
<dbReference type="Gene3D" id="3.90.79.20">
    <property type="match status" value="1"/>
</dbReference>
<keyword evidence="7" id="KW-0460">Magnesium</keyword>
<organism evidence="11 12">
    <name type="scientific">Bodo saltans</name>
    <name type="common">Flagellated protozoan</name>
    <dbReference type="NCBI Taxonomy" id="75058"/>
    <lineage>
        <taxon>Eukaryota</taxon>
        <taxon>Discoba</taxon>
        <taxon>Euglenozoa</taxon>
        <taxon>Kinetoplastea</taxon>
        <taxon>Metakinetoplastina</taxon>
        <taxon>Eubodonida</taxon>
        <taxon>Bodonidae</taxon>
        <taxon>Bodo</taxon>
    </lineage>
</organism>
<feature type="domain" description="Nudix hydrolase" evidence="10">
    <location>
        <begin position="193"/>
        <end position="325"/>
    </location>
</feature>
<evidence type="ECO:0000256" key="7">
    <source>
        <dbReference type="ARBA" id="ARBA00022842"/>
    </source>
</evidence>
<dbReference type="PROSITE" id="PS51462">
    <property type="entry name" value="NUDIX"/>
    <property type="match status" value="1"/>
</dbReference>
<dbReference type="GO" id="GO:0006742">
    <property type="term" value="P:NADP+ catabolic process"/>
    <property type="evidence" value="ECO:0007669"/>
    <property type="project" value="TreeGrafter"/>
</dbReference>
<dbReference type="VEuPathDB" id="TriTrypDB:BSAL_42970"/>
<evidence type="ECO:0000256" key="2">
    <source>
        <dbReference type="ARBA" id="ARBA00001947"/>
    </source>
</evidence>
<evidence type="ECO:0000256" key="3">
    <source>
        <dbReference type="ARBA" id="ARBA00009595"/>
    </source>
</evidence>
<evidence type="ECO:0000256" key="6">
    <source>
        <dbReference type="ARBA" id="ARBA00022801"/>
    </source>
</evidence>
<dbReference type="InterPro" id="IPR015797">
    <property type="entry name" value="NUDIX_hydrolase-like_dom_sf"/>
</dbReference>
<dbReference type="Proteomes" id="UP000051952">
    <property type="component" value="Unassembled WGS sequence"/>
</dbReference>
<evidence type="ECO:0000313" key="12">
    <source>
        <dbReference type="Proteomes" id="UP000051952"/>
    </source>
</evidence>